<evidence type="ECO:0008006" key="5">
    <source>
        <dbReference type="Google" id="ProtNLM"/>
    </source>
</evidence>
<dbReference type="Pfam" id="PF21072">
    <property type="entry name" value="EFR3"/>
    <property type="match status" value="1"/>
</dbReference>
<name>S7QJ50_GLOTA</name>
<feature type="compositionally biased region" description="Low complexity" evidence="2">
    <location>
        <begin position="473"/>
        <end position="482"/>
    </location>
</feature>
<dbReference type="OMA" id="EWTQYQY"/>
<dbReference type="KEGG" id="gtr:GLOTRDRAFT_70807"/>
<proteinExistence type="inferred from homology"/>
<evidence type="ECO:0000313" key="4">
    <source>
        <dbReference type="Proteomes" id="UP000030669"/>
    </source>
</evidence>
<dbReference type="EMBL" id="KB469297">
    <property type="protein sequence ID" value="EPQ59402.1"/>
    <property type="molecule type" value="Genomic_DNA"/>
</dbReference>
<feature type="region of interest" description="Disordered" evidence="2">
    <location>
        <begin position="938"/>
        <end position="964"/>
    </location>
</feature>
<dbReference type="OrthoDB" id="274691at2759"/>
<evidence type="ECO:0000313" key="3">
    <source>
        <dbReference type="EMBL" id="EPQ59402.1"/>
    </source>
</evidence>
<dbReference type="SUPFAM" id="SSF48371">
    <property type="entry name" value="ARM repeat"/>
    <property type="match status" value="1"/>
</dbReference>
<feature type="region of interest" description="Disordered" evidence="2">
    <location>
        <begin position="472"/>
        <end position="525"/>
    </location>
</feature>
<dbReference type="InterPro" id="IPR049150">
    <property type="entry name" value="EFR3_HEAT-like_rpt"/>
</dbReference>
<reference evidence="3 4" key="1">
    <citation type="journal article" date="2012" name="Science">
        <title>The Paleozoic origin of enzymatic lignin decomposition reconstructed from 31 fungal genomes.</title>
        <authorList>
            <person name="Floudas D."/>
            <person name="Binder M."/>
            <person name="Riley R."/>
            <person name="Barry K."/>
            <person name="Blanchette R.A."/>
            <person name="Henrissat B."/>
            <person name="Martinez A.T."/>
            <person name="Otillar R."/>
            <person name="Spatafora J.W."/>
            <person name="Yadav J.S."/>
            <person name="Aerts A."/>
            <person name="Benoit I."/>
            <person name="Boyd A."/>
            <person name="Carlson A."/>
            <person name="Copeland A."/>
            <person name="Coutinho P.M."/>
            <person name="de Vries R.P."/>
            <person name="Ferreira P."/>
            <person name="Findley K."/>
            <person name="Foster B."/>
            <person name="Gaskell J."/>
            <person name="Glotzer D."/>
            <person name="Gorecki P."/>
            <person name="Heitman J."/>
            <person name="Hesse C."/>
            <person name="Hori C."/>
            <person name="Igarashi K."/>
            <person name="Jurgens J.A."/>
            <person name="Kallen N."/>
            <person name="Kersten P."/>
            <person name="Kohler A."/>
            <person name="Kuees U."/>
            <person name="Kumar T.K.A."/>
            <person name="Kuo A."/>
            <person name="LaButti K."/>
            <person name="Larrondo L.F."/>
            <person name="Lindquist E."/>
            <person name="Ling A."/>
            <person name="Lombard V."/>
            <person name="Lucas S."/>
            <person name="Lundell T."/>
            <person name="Martin R."/>
            <person name="McLaughlin D.J."/>
            <person name="Morgenstern I."/>
            <person name="Morin E."/>
            <person name="Murat C."/>
            <person name="Nagy L.G."/>
            <person name="Nolan M."/>
            <person name="Ohm R.A."/>
            <person name="Patyshakuliyeva A."/>
            <person name="Rokas A."/>
            <person name="Ruiz-Duenas F.J."/>
            <person name="Sabat G."/>
            <person name="Salamov A."/>
            <person name="Samejima M."/>
            <person name="Schmutz J."/>
            <person name="Slot J.C."/>
            <person name="St John F."/>
            <person name="Stenlid J."/>
            <person name="Sun H."/>
            <person name="Sun S."/>
            <person name="Syed K."/>
            <person name="Tsang A."/>
            <person name="Wiebenga A."/>
            <person name="Young D."/>
            <person name="Pisabarro A."/>
            <person name="Eastwood D.C."/>
            <person name="Martin F."/>
            <person name="Cullen D."/>
            <person name="Grigoriev I.V."/>
            <person name="Hibbett D.S."/>
        </authorList>
    </citation>
    <scope>NUCLEOTIDE SEQUENCE [LARGE SCALE GENOMIC DNA]</scope>
    <source>
        <strain evidence="3 4">ATCC 11539</strain>
    </source>
</reference>
<evidence type="ECO:0000256" key="2">
    <source>
        <dbReference type="SAM" id="MobiDB-lite"/>
    </source>
</evidence>
<evidence type="ECO:0000256" key="1">
    <source>
        <dbReference type="ARBA" id="ARBA00010216"/>
    </source>
</evidence>
<comment type="similarity">
    <text evidence="1">Belongs to the EFR3 family.</text>
</comment>
<organism evidence="3 4">
    <name type="scientific">Gloeophyllum trabeum (strain ATCC 11539 / FP-39264 / Madison 617)</name>
    <name type="common">Brown rot fungus</name>
    <dbReference type="NCBI Taxonomy" id="670483"/>
    <lineage>
        <taxon>Eukaryota</taxon>
        <taxon>Fungi</taxon>
        <taxon>Dikarya</taxon>
        <taxon>Basidiomycota</taxon>
        <taxon>Agaricomycotina</taxon>
        <taxon>Agaricomycetes</taxon>
        <taxon>Gloeophyllales</taxon>
        <taxon>Gloeophyllaceae</taxon>
        <taxon>Gloeophyllum</taxon>
    </lineage>
</organism>
<sequence length="1000" mass="107670">MHIPFTPNHVQLITACYPPSAALLNSGPEYRPNSQELSRLTYYAANRPGKITKLGSELEKRVRADCRRAQAGNTRARASLLITLSILKALATECRRDISLLSSSLLSSVLLTITSLSSDLEVLARAATLFVSWTTYTDGHLIGVDSGVTRDYLASLKQFAEFSRANGKARDAEVRNRTRLVGLSALSGAVTSEALYTASQLFREQVSFITSAVLVTVFEVRVLTLDKASLMIKEKPASPYLSEFRTRPPNERRAASIHVHVDGDKGPSMEDVTEACLRVLSSVFEHSNATQVGSIMQSLFDSLEDTKGWEKPEHCCWLARKAADWTQYQYRYAVPTRLVERLLEGQDAPITTALHSSLAAMITAVFTSPTPLVNLSTSDIISNLMTLLLRRVAIDPEDAVLPAVVGCISSLGMHVYYADQIQDLAAELISRLTVVEINGLPPGGGKADKEKCRATALRCLLSGLTGLMRAADSHSSGDASGGELAKDHSRAGGAPSHSVSPKVASPTDGLTGGDGMHVKPSRRTKISPEVWQDTLTLLCDGDYGVRANYAQSVLYYLENEMPKRGDSTDADGVRRVRPLAEGPIRQASNASVALVGDGASRFLNALHSYLYVLATASSLGLNGGSISSLSGQSANGDLSVDDSRTENGTGTSEDVASQNHRRSMAFPPRQRKASIAQHLIQRTSSRISASASATASDYAHILAILSSIHQQLPVRALLTGVPMLLALDAASRVDSSEDDTLKSRQAAINEIVAKVWIVIGKVWDCPEITDVISKAIPSLDTPFLPAPPNNLDDLHSPRPVLFSQLDPPPGSLLSSDLDVHMLLACLSSSRNAAEATGLDQEALQRRLSVPWTPESAMKDSIERPSNYDALRGESILKIAPTLMHVENLSLQSLGRFTRGVGVTDLREALEGRNSMSNPALVNGAPSISTFDHSSLTQAGDGWALRPTRSRPARRPQTAGPSEVRDVLNKLGIGKQNGNSLLKASLSPLPKTDNRYARMSA</sequence>
<feature type="compositionally biased region" description="Polar residues" evidence="2">
    <location>
        <begin position="646"/>
        <end position="658"/>
    </location>
</feature>
<dbReference type="STRING" id="670483.S7QJ50"/>
<dbReference type="Proteomes" id="UP000030669">
    <property type="component" value="Unassembled WGS sequence"/>
</dbReference>
<dbReference type="PANTHER" id="PTHR47766:SF1">
    <property type="entry name" value="PROTEIN EFR3"/>
    <property type="match status" value="1"/>
</dbReference>
<dbReference type="HOGENOM" id="CLU_007481_0_0_1"/>
<dbReference type="InterPro" id="IPR016024">
    <property type="entry name" value="ARM-type_fold"/>
</dbReference>
<dbReference type="PANTHER" id="PTHR47766">
    <property type="entry name" value="PROTEIN EFR3"/>
    <property type="match status" value="1"/>
</dbReference>
<dbReference type="RefSeq" id="XP_007862404.1">
    <property type="nucleotide sequence ID" value="XM_007864213.1"/>
</dbReference>
<feature type="compositionally biased region" description="Basic and acidic residues" evidence="2">
    <location>
        <begin position="991"/>
        <end position="1000"/>
    </location>
</feature>
<dbReference type="InterPro" id="IPR039786">
    <property type="entry name" value="EFR3"/>
</dbReference>
<feature type="region of interest" description="Disordered" evidence="2">
    <location>
        <begin position="632"/>
        <end position="669"/>
    </location>
</feature>
<accession>S7QJ50</accession>
<dbReference type="eggNOG" id="KOG1877">
    <property type="taxonomic scope" value="Eukaryota"/>
</dbReference>
<dbReference type="AlphaFoldDB" id="S7QJ50"/>
<feature type="region of interest" description="Disordered" evidence="2">
    <location>
        <begin position="978"/>
        <end position="1000"/>
    </location>
</feature>
<gene>
    <name evidence="3" type="ORF">GLOTRDRAFT_70807</name>
</gene>
<dbReference type="GeneID" id="19308130"/>
<keyword evidence="4" id="KW-1185">Reference proteome</keyword>
<feature type="compositionally biased region" description="Low complexity" evidence="2">
    <location>
        <begin position="979"/>
        <end position="990"/>
    </location>
</feature>
<protein>
    <recommendedName>
        <fullName evidence="5">Protein EFR3</fullName>
    </recommendedName>
</protein>
<dbReference type="GO" id="GO:0072659">
    <property type="term" value="P:protein localization to plasma membrane"/>
    <property type="evidence" value="ECO:0007669"/>
    <property type="project" value="InterPro"/>
</dbReference>